<name>A0A3S0H4D4_9BACT</name>
<dbReference type="Proteomes" id="UP000282184">
    <property type="component" value="Unassembled WGS sequence"/>
</dbReference>
<evidence type="ECO:0008006" key="3">
    <source>
        <dbReference type="Google" id="ProtNLM"/>
    </source>
</evidence>
<evidence type="ECO:0000313" key="1">
    <source>
        <dbReference type="EMBL" id="RTQ48985.1"/>
    </source>
</evidence>
<evidence type="ECO:0000313" key="2">
    <source>
        <dbReference type="Proteomes" id="UP000282184"/>
    </source>
</evidence>
<dbReference type="OrthoDB" id="3078616at2"/>
<gene>
    <name evidence="1" type="ORF">EJV47_15455</name>
</gene>
<proteinExistence type="predicted"/>
<protein>
    <recommendedName>
        <fullName evidence="3">SMI1/KNR4 family protein</fullName>
    </recommendedName>
</protein>
<dbReference type="RefSeq" id="WP_126694061.1">
    <property type="nucleotide sequence ID" value="NZ_RXOF01000008.1"/>
</dbReference>
<comment type="caution">
    <text evidence="1">The sequence shown here is derived from an EMBL/GenBank/DDBJ whole genome shotgun (WGS) entry which is preliminary data.</text>
</comment>
<dbReference type="EMBL" id="RXOF01000008">
    <property type="protein sequence ID" value="RTQ48985.1"/>
    <property type="molecule type" value="Genomic_DNA"/>
</dbReference>
<accession>A0A3S0H4D4</accession>
<organism evidence="1 2">
    <name type="scientific">Hymenobacter gummosus</name>
    <dbReference type="NCBI Taxonomy" id="1776032"/>
    <lineage>
        <taxon>Bacteria</taxon>
        <taxon>Pseudomonadati</taxon>
        <taxon>Bacteroidota</taxon>
        <taxon>Cytophagia</taxon>
        <taxon>Cytophagales</taxon>
        <taxon>Hymenobacteraceae</taxon>
        <taxon>Hymenobacter</taxon>
    </lineage>
</organism>
<reference evidence="1 2" key="1">
    <citation type="submission" date="2018-12" db="EMBL/GenBank/DDBJ databases">
        <title>Hymenobacter gummosus sp. nov., isolated from a spring.</title>
        <authorList>
            <person name="Nie L."/>
        </authorList>
    </citation>
    <scope>NUCLEOTIDE SEQUENCE [LARGE SCALE GENOMIC DNA]</scope>
    <source>
        <strain evidence="1 2">KCTC 52166</strain>
    </source>
</reference>
<sequence length="260" mass="29718">MHLSKRAAAFLAQQQWRADAVRDPAVVARAFTRLGLQPSPALLDFQLTYGGLMLYAGLEPICFGLLHGKLARGDFSPPHKADTLIHEPPDEDRSHHLFACADTLYQMDFHLDEQGRYYENWQLHANSFDAIIEDKAVWAELRAQPYERVYFGYFEEGAIPVAALAEAFQVAPYPDLPPDLIYWGRNEQLVVRRSADKLMVFSLTEPADDVAARGEQLLATYTNAPSMRERTQATQQQAQQWATERAVRPWWQRLGAWLMR</sequence>
<dbReference type="AlphaFoldDB" id="A0A3S0H4D4"/>
<keyword evidence="2" id="KW-1185">Reference proteome</keyword>